<protein>
    <recommendedName>
        <fullName evidence="4">DoxX family protein</fullName>
    </recommendedName>
</protein>
<feature type="transmembrane region" description="Helical" evidence="1">
    <location>
        <begin position="86"/>
        <end position="104"/>
    </location>
</feature>
<proteinExistence type="predicted"/>
<evidence type="ECO:0008006" key="4">
    <source>
        <dbReference type="Google" id="ProtNLM"/>
    </source>
</evidence>
<sequence>MSDAARIAHIDGARAVVIVRWVLGVQCLLSGLNWWFRILPFPNILDPVGGPMKHQVIAAMIATGWMFSAAKIVEILVGVALLANRFAVLILVVAFPILMTTFLLDAIPFGRAAVGFAAGQVTGANLWAAFLDMIFFGGAVFLMQGHLMIEWFGNYRQLFTPTPDAAVPDRGWSCPRAMAVLRWASILIGGASTVWIVGMVGQWLIPWSSLAVLAPR</sequence>
<keyword evidence="1" id="KW-0812">Transmembrane</keyword>
<reference evidence="2 3" key="1">
    <citation type="submission" date="2020-08" db="EMBL/GenBank/DDBJ databases">
        <title>Genomic Encyclopedia of Type Strains, Phase IV (KMG-IV): sequencing the most valuable type-strain genomes for metagenomic binning, comparative biology and taxonomic classification.</title>
        <authorList>
            <person name="Goeker M."/>
        </authorList>
    </citation>
    <scope>NUCLEOTIDE SEQUENCE [LARGE SCALE GENOMIC DNA]</scope>
    <source>
        <strain evidence="2 3">DSM 26189</strain>
    </source>
</reference>
<evidence type="ECO:0000313" key="3">
    <source>
        <dbReference type="Proteomes" id="UP000571950"/>
    </source>
</evidence>
<dbReference type="AlphaFoldDB" id="A0A7W6FR55"/>
<feature type="transmembrane region" description="Helical" evidence="1">
    <location>
        <begin position="180"/>
        <end position="205"/>
    </location>
</feature>
<feature type="transmembrane region" description="Helical" evidence="1">
    <location>
        <begin position="12"/>
        <end position="36"/>
    </location>
</feature>
<dbReference type="RefSeq" id="WP_188072869.1">
    <property type="nucleotide sequence ID" value="NZ_BSPS01000034.1"/>
</dbReference>
<keyword evidence="1" id="KW-1133">Transmembrane helix</keyword>
<keyword evidence="3" id="KW-1185">Reference proteome</keyword>
<gene>
    <name evidence="2" type="ORF">GGR43_003101</name>
</gene>
<dbReference type="Proteomes" id="UP000571950">
    <property type="component" value="Unassembled WGS sequence"/>
</dbReference>
<evidence type="ECO:0000256" key="1">
    <source>
        <dbReference type="SAM" id="Phobius"/>
    </source>
</evidence>
<comment type="caution">
    <text evidence="2">The sequence shown here is derived from an EMBL/GenBank/DDBJ whole genome shotgun (WGS) entry which is preliminary data.</text>
</comment>
<keyword evidence="1" id="KW-0472">Membrane</keyword>
<feature type="transmembrane region" description="Helical" evidence="1">
    <location>
        <begin position="124"/>
        <end position="143"/>
    </location>
</feature>
<dbReference type="EMBL" id="JACIDT010000011">
    <property type="protein sequence ID" value="MBB3927372.1"/>
    <property type="molecule type" value="Genomic_DNA"/>
</dbReference>
<organism evidence="2 3">
    <name type="scientific">Sphingobium jiangsuense</name>
    <dbReference type="NCBI Taxonomy" id="870476"/>
    <lineage>
        <taxon>Bacteria</taxon>
        <taxon>Pseudomonadati</taxon>
        <taxon>Pseudomonadota</taxon>
        <taxon>Alphaproteobacteria</taxon>
        <taxon>Sphingomonadales</taxon>
        <taxon>Sphingomonadaceae</taxon>
        <taxon>Sphingobium</taxon>
    </lineage>
</organism>
<feature type="transmembrane region" description="Helical" evidence="1">
    <location>
        <begin position="56"/>
        <end position="79"/>
    </location>
</feature>
<evidence type="ECO:0000313" key="2">
    <source>
        <dbReference type="EMBL" id="MBB3927372.1"/>
    </source>
</evidence>
<accession>A0A7W6FR55</accession>
<name>A0A7W6FR55_9SPHN</name>